<evidence type="ECO:0000313" key="5">
    <source>
        <dbReference type="Proteomes" id="UP000000593"/>
    </source>
</evidence>
<dbReference type="STRING" id="298386.PBPRB1535"/>
<keyword evidence="5" id="KW-1185">Reference proteome</keyword>
<proteinExistence type="predicted"/>
<dbReference type="eggNOG" id="COG0456">
    <property type="taxonomic scope" value="Bacteria"/>
</dbReference>
<dbReference type="GO" id="GO:0008080">
    <property type="term" value="F:N-acetyltransferase activity"/>
    <property type="evidence" value="ECO:0007669"/>
    <property type="project" value="UniProtKB-ARBA"/>
</dbReference>
<dbReference type="Gene3D" id="3.40.630.30">
    <property type="match status" value="1"/>
</dbReference>
<gene>
    <name evidence="4" type="primary">SA2454</name>
    <name evidence="4" type="ordered locus">PBPRB1535</name>
</gene>
<protein>
    <submittedName>
        <fullName evidence="4">Hypothetical acetyltransferase</fullName>
    </submittedName>
</protein>
<evidence type="ECO:0000256" key="1">
    <source>
        <dbReference type="ARBA" id="ARBA00022679"/>
    </source>
</evidence>
<keyword evidence="1" id="KW-0808">Transferase</keyword>
<dbReference type="Pfam" id="PF00583">
    <property type="entry name" value="Acetyltransf_1"/>
    <property type="match status" value="1"/>
</dbReference>
<reference evidence="5" key="1">
    <citation type="journal article" date="2005" name="Science">
        <title>Life at depth: Photobacterium profundum genome sequence and expression analysis.</title>
        <authorList>
            <person name="Vezzi A."/>
            <person name="Campanaro S."/>
            <person name="D'Angelo M."/>
            <person name="Simonato F."/>
            <person name="Vitulo N."/>
            <person name="Lauro F.M."/>
            <person name="Cestaro A."/>
            <person name="Malacrida G."/>
            <person name="Simionati B."/>
            <person name="Cannata N."/>
            <person name="Romualdi C."/>
            <person name="Bartlett D.H."/>
            <person name="Valle G."/>
        </authorList>
    </citation>
    <scope>NUCLEOTIDE SEQUENCE [LARGE SCALE GENOMIC DNA]</scope>
    <source>
        <strain evidence="5">ATCC BAA-1253 / SS9</strain>
    </source>
</reference>
<keyword evidence="2" id="KW-0012">Acyltransferase</keyword>
<evidence type="ECO:0000256" key="2">
    <source>
        <dbReference type="ARBA" id="ARBA00023315"/>
    </source>
</evidence>
<dbReference type="InterPro" id="IPR016181">
    <property type="entry name" value="Acyl_CoA_acyltransferase"/>
</dbReference>
<dbReference type="RefSeq" id="WP_011221557.1">
    <property type="nucleotide sequence ID" value="NC_006371.1"/>
</dbReference>
<dbReference type="InterPro" id="IPR051635">
    <property type="entry name" value="SNAT-like"/>
</dbReference>
<dbReference type="PANTHER" id="PTHR10908">
    <property type="entry name" value="SEROTONIN N-ACETYLTRANSFERASE"/>
    <property type="match status" value="1"/>
</dbReference>
<evidence type="ECO:0000313" key="4">
    <source>
        <dbReference type="EMBL" id="CAG23398.1"/>
    </source>
</evidence>
<dbReference type="EMBL" id="CR378679">
    <property type="protein sequence ID" value="CAG23398.1"/>
    <property type="molecule type" value="Genomic_DNA"/>
</dbReference>
<organism evidence="4 5">
    <name type="scientific">Photobacterium profundum (strain SS9)</name>
    <dbReference type="NCBI Taxonomy" id="298386"/>
    <lineage>
        <taxon>Bacteria</taxon>
        <taxon>Pseudomonadati</taxon>
        <taxon>Pseudomonadota</taxon>
        <taxon>Gammaproteobacteria</taxon>
        <taxon>Vibrionales</taxon>
        <taxon>Vibrionaceae</taxon>
        <taxon>Photobacterium</taxon>
    </lineage>
</organism>
<dbReference type="AlphaFoldDB" id="Q6LH32"/>
<evidence type="ECO:0000259" key="3">
    <source>
        <dbReference type="PROSITE" id="PS51186"/>
    </source>
</evidence>
<dbReference type="KEGG" id="ppr:PBPRB1535"/>
<dbReference type="HOGENOM" id="CLU_061829_2_0_6"/>
<dbReference type="Proteomes" id="UP000000593">
    <property type="component" value="Chromosome 2"/>
</dbReference>
<dbReference type="SUPFAM" id="SSF55729">
    <property type="entry name" value="Acyl-CoA N-acyltransferases (Nat)"/>
    <property type="match status" value="1"/>
</dbReference>
<sequence>MQNLRQARAEDIIRIAEIENICFPEAEAATLKSIKERFTVFPECFFLLEIDGEIVGHINGCIYDSPELPDELYSDASLHCPEGKYQTVFGLAVTPEYQRKGYASLLTKHFVDVSKYRGHHGIVLTCKEHLIDFYKQHGFIFQGKSASNHGGVSWNDMVLTF</sequence>
<dbReference type="PROSITE" id="PS51186">
    <property type="entry name" value="GNAT"/>
    <property type="match status" value="1"/>
</dbReference>
<feature type="domain" description="N-acetyltransferase" evidence="3">
    <location>
        <begin position="2"/>
        <end position="161"/>
    </location>
</feature>
<dbReference type="PANTHER" id="PTHR10908:SF0">
    <property type="entry name" value="SEROTONIN N-ACETYLTRANSFERASE"/>
    <property type="match status" value="1"/>
</dbReference>
<accession>Q6LH32</accession>
<dbReference type="CDD" id="cd04301">
    <property type="entry name" value="NAT_SF"/>
    <property type="match status" value="1"/>
</dbReference>
<dbReference type="InterPro" id="IPR000182">
    <property type="entry name" value="GNAT_dom"/>
</dbReference>
<name>Q6LH32_PHOPR</name>